<protein>
    <recommendedName>
        <fullName evidence="3 8">Cytochrome c oxidase subunit 3</fullName>
    </recommendedName>
</protein>
<evidence type="ECO:0000313" key="11">
    <source>
        <dbReference type="EMBL" id="CDM98929.1"/>
    </source>
</evidence>
<evidence type="ECO:0000256" key="9">
    <source>
        <dbReference type="SAM" id="Phobius"/>
    </source>
</evidence>
<feature type="transmembrane region" description="Helical" evidence="9">
    <location>
        <begin position="239"/>
        <end position="259"/>
    </location>
</feature>
<dbReference type="PANTHER" id="PTHR11403:SF7">
    <property type="entry name" value="CYTOCHROME C OXIDASE SUBUNIT 3"/>
    <property type="match status" value="1"/>
</dbReference>
<comment type="function">
    <text evidence="8">Component of the cytochrome c oxidase, the last enzyme in the mitochondrial electron transport chain which drives oxidative phosphorylation. The respiratory chain contains 3 multisubunit complexes succinate dehydrogenase (complex II, CII), ubiquinol-cytochrome c oxidoreductase (cytochrome b-c1 complex, complex III, CIII) and cytochrome c oxidase (complex IV, CIV), that cooperate to transfer electrons derived from NADH and succinate to molecular oxygen, creating an electrochemical gradient over the inner membrane that drives transmembrane transport and the ATP synthase. Cytochrome c oxidase is the component of the respiratory chain that catalyzes the reduction of oxygen to water. Electrons originating from reduced cytochrome c in the intermembrane space (IMS) are transferred via the dinuclear copper A center (CU(A)) of subunit 2 and heme A of subunit 1 to the active site in subunit 1, a binuclear center (BNC) formed by heme A3 and copper B (CU(B)). The BNC reduces molecular oxygen to 2 water molecules using 4 electrons from cytochrome c in the IMS and 4 protons from the mitochondrial matrix.</text>
</comment>
<dbReference type="GO" id="GO:0006123">
    <property type="term" value="P:mitochondrial electron transport, cytochrome c to oxygen"/>
    <property type="evidence" value="ECO:0007669"/>
    <property type="project" value="TreeGrafter"/>
</dbReference>
<evidence type="ECO:0000256" key="6">
    <source>
        <dbReference type="ARBA" id="ARBA00022989"/>
    </source>
</evidence>
<evidence type="ECO:0000256" key="3">
    <source>
        <dbReference type="ARBA" id="ARBA00015944"/>
    </source>
</evidence>
<evidence type="ECO:0000256" key="2">
    <source>
        <dbReference type="ARBA" id="ARBA00010581"/>
    </source>
</evidence>
<dbReference type="Pfam" id="PF00510">
    <property type="entry name" value="COX3"/>
    <property type="match status" value="1"/>
</dbReference>
<dbReference type="GO" id="GO:0005739">
    <property type="term" value="C:mitochondrion"/>
    <property type="evidence" value="ECO:0007669"/>
    <property type="project" value="TreeGrafter"/>
</dbReference>
<dbReference type="Gene3D" id="1.10.287.70">
    <property type="match status" value="1"/>
</dbReference>
<dbReference type="PROSITE" id="PS50253">
    <property type="entry name" value="COX3"/>
    <property type="match status" value="1"/>
</dbReference>
<name>A0A024HVL9_STYCL</name>
<keyword evidence="4 8" id="KW-0812">Transmembrane</keyword>
<proteinExistence type="inferred from homology"/>
<evidence type="ECO:0000256" key="1">
    <source>
        <dbReference type="ARBA" id="ARBA00004141"/>
    </source>
</evidence>
<dbReference type="RefSeq" id="YP_009466073.1">
    <property type="nucleotide sequence ID" value="NC_037072.1"/>
</dbReference>
<dbReference type="InterPro" id="IPR024791">
    <property type="entry name" value="Cyt_c/ubiquinol_Oxase_su3"/>
</dbReference>
<organism evidence="11">
    <name type="scientific">Styela clava</name>
    <name type="common">Sea squirt</name>
    <dbReference type="NCBI Taxonomy" id="7725"/>
    <lineage>
        <taxon>Eukaryota</taxon>
        <taxon>Metazoa</taxon>
        <taxon>Chordata</taxon>
        <taxon>Tunicata</taxon>
        <taxon>Ascidiacea</taxon>
        <taxon>Stolidobranchia</taxon>
        <taxon>Styelidae</taxon>
        <taxon>Styela</taxon>
    </lineage>
</organism>
<feature type="transmembrane region" description="Helical" evidence="9">
    <location>
        <begin position="126"/>
        <end position="146"/>
    </location>
</feature>
<comment type="subcellular location">
    <subcellularLocation>
        <location evidence="1">Membrane</location>
        <topology evidence="1">Multi-pass membrane protein</topology>
    </subcellularLocation>
</comment>
<sequence length="260" mass="29582">MFRMNPFHLVDSSPWPIVSSFGAMFTAFGLVIWFHLGTIGNLYFGLLIIVGVMFMWWRDVVRESTILGFHVLMVMKGLRIGMILFITSEVLFFFGFFWTFFHSGLVGTVEIGMAWPPFMLEALDPLAVPLLNTVVLLSSGVSVTYSHYSVVSGQLSDGLAGLIITLFLGVFFTMLQVFEYFQTAFTIADSVYGSIFFMATGFHGFHVFVGSVFLGVCLVRMWMGHIISDHHVGYECAIWYWHFVDVVWIFLYTFVYMWGG</sequence>
<dbReference type="OrthoDB" id="10050457at2759"/>
<dbReference type="Gene3D" id="1.20.120.80">
    <property type="entry name" value="Cytochrome c oxidase, subunit III, four-helix bundle"/>
    <property type="match status" value="1"/>
</dbReference>
<evidence type="ECO:0000256" key="4">
    <source>
        <dbReference type="ARBA" id="ARBA00022692"/>
    </source>
</evidence>
<feature type="transmembrane region" description="Helical" evidence="9">
    <location>
        <begin position="42"/>
        <end position="61"/>
    </location>
</feature>
<dbReference type="PANTHER" id="PTHR11403">
    <property type="entry name" value="CYTOCHROME C OXIDASE SUBUNIT III"/>
    <property type="match status" value="1"/>
</dbReference>
<comment type="similarity">
    <text evidence="2 8">Belongs to the cytochrome c oxidase subunit 3 family.</text>
</comment>
<keyword evidence="6 9" id="KW-1133">Transmembrane helix</keyword>
<feature type="transmembrane region" description="Helical" evidence="9">
    <location>
        <begin position="82"/>
        <end position="106"/>
    </location>
</feature>
<keyword evidence="8 11" id="KW-0496">Mitochondrion</keyword>
<evidence type="ECO:0000256" key="5">
    <source>
        <dbReference type="ARBA" id="ARBA00022967"/>
    </source>
</evidence>
<dbReference type="InterPro" id="IPR035973">
    <property type="entry name" value="Cyt_c_oxidase_su3-like_sf"/>
</dbReference>
<dbReference type="GO" id="GO:0004129">
    <property type="term" value="F:cytochrome-c oxidase activity"/>
    <property type="evidence" value="ECO:0007669"/>
    <property type="project" value="InterPro"/>
</dbReference>
<dbReference type="AlphaFoldDB" id="A0A024HVL9"/>
<dbReference type="GeneID" id="36165658"/>
<feature type="transmembrane region" description="Helical" evidence="9">
    <location>
        <begin position="12"/>
        <end position="36"/>
    </location>
</feature>
<dbReference type="SUPFAM" id="SSF81452">
    <property type="entry name" value="Cytochrome c oxidase subunit III-like"/>
    <property type="match status" value="1"/>
</dbReference>
<feature type="transmembrane region" description="Helical" evidence="9">
    <location>
        <begin position="190"/>
        <end position="219"/>
    </location>
</feature>
<evidence type="ECO:0000259" key="10">
    <source>
        <dbReference type="PROSITE" id="PS50253"/>
    </source>
</evidence>
<gene>
    <name evidence="11" type="primary">cox3</name>
</gene>
<dbReference type="InterPro" id="IPR013833">
    <property type="entry name" value="Cyt_c_oxidase_su3_a-hlx"/>
</dbReference>
<evidence type="ECO:0000256" key="7">
    <source>
        <dbReference type="ARBA" id="ARBA00023136"/>
    </source>
</evidence>
<accession>A0A024HVL9</accession>
<dbReference type="InterPro" id="IPR000298">
    <property type="entry name" value="Cyt_c_oxidase-like_su3"/>
</dbReference>
<dbReference type="GO" id="GO:0016020">
    <property type="term" value="C:membrane"/>
    <property type="evidence" value="ECO:0007669"/>
    <property type="project" value="UniProtKB-SubCell"/>
</dbReference>
<feature type="domain" description="Heme-copper oxidase subunit III family profile" evidence="10">
    <location>
        <begin position="3"/>
        <end position="260"/>
    </location>
</feature>
<reference evidence="11" key="1">
    <citation type="journal article" date="2014" name="Genome Biol. Evol.">
        <title>Ascidian mitogenomics: comparison of evolutionary rates in closely related taxa provides evidence of ongoing speciation events.</title>
        <authorList>
            <person name="Griggio F."/>
            <person name="Voskoboynik A."/>
            <person name="Iannelli F."/>
            <person name="Justy F."/>
            <person name="Tilak M.K."/>
            <person name="Turon X."/>
            <person name="Pesole G."/>
            <person name="Douzery E.J."/>
            <person name="Mastrototaro F."/>
            <person name="Gissi C."/>
        </authorList>
    </citation>
    <scope>NUCLEOTIDE SEQUENCE</scope>
    <source>
        <tissue evidence="11">Muscle</tissue>
    </source>
</reference>
<keyword evidence="7 9" id="KW-0472">Membrane</keyword>
<geneLocation type="mitochondrion" evidence="11"/>
<dbReference type="EMBL" id="HG931920">
    <property type="protein sequence ID" value="CDM98929.1"/>
    <property type="molecule type" value="Genomic_DNA"/>
</dbReference>
<keyword evidence="5" id="KW-1278">Translocase</keyword>
<evidence type="ECO:0000256" key="8">
    <source>
        <dbReference type="RuleBase" id="RU003375"/>
    </source>
</evidence>
<dbReference type="InterPro" id="IPR033945">
    <property type="entry name" value="Cyt_c_oxase_su3_dom"/>
</dbReference>
<feature type="transmembrane region" description="Helical" evidence="9">
    <location>
        <begin position="158"/>
        <end position="178"/>
    </location>
</feature>
<dbReference type="CDD" id="cd01665">
    <property type="entry name" value="Cyt_c_Oxidase_III"/>
    <property type="match status" value="1"/>
</dbReference>